<dbReference type="InterPro" id="IPR051120">
    <property type="entry name" value="ABC_AA/LPS_Transport"/>
</dbReference>
<reference evidence="6" key="1">
    <citation type="journal article" date="2019" name="Int. J. Syst. Evol. Microbiol.">
        <title>The Global Catalogue of Microorganisms (GCM) 10K type strain sequencing project: providing services to taxonomists for standard genome sequencing and annotation.</title>
        <authorList>
            <consortium name="The Broad Institute Genomics Platform"/>
            <consortium name="The Broad Institute Genome Sequencing Center for Infectious Disease"/>
            <person name="Wu L."/>
            <person name="Ma J."/>
        </authorList>
    </citation>
    <scope>NUCLEOTIDE SEQUENCE [LARGE SCALE GENOMIC DNA]</scope>
    <source>
        <strain evidence="6">CCUG 48216</strain>
    </source>
</reference>
<evidence type="ECO:0000313" key="6">
    <source>
        <dbReference type="Proteomes" id="UP001597211"/>
    </source>
</evidence>
<dbReference type="PANTHER" id="PTHR45772:SF7">
    <property type="entry name" value="AMINO ACID ABC TRANSPORTER ATP-BINDING PROTEIN"/>
    <property type="match status" value="1"/>
</dbReference>
<evidence type="ECO:0000256" key="3">
    <source>
        <dbReference type="ARBA" id="ARBA00022840"/>
    </source>
</evidence>
<accession>A0ABW3S764</accession>
<dbReference type="InterPro" id="IPR003593">
    <property type="entry name" value="AAA+_ATPase"/>
</dbReference>
<dbReference type="EMBL" id="JBHTKZ010000002">
    <property type="protein sequence ID" value="MFD1180318.1"/>
    <property type="molecule type" value="Genomic_DNA"/>
</dbReference>
<name>A0ABW3S764_9BACL</name>
<keyword evidence="6" id="KW-1185">Reference proteome</keyword>
<dbReference type="InterPro" id="IPR027417">
    <property type="entry name" value="P-loop_NTPase"/>
</dbReference>
<sequence length="266" mass="28925">MTILKVGKLVKRFGGLTAVGGVDFSFPCGKISAVIGPNGAGKTTFFNMITGIYTPDEGTIELDGVSIVGVKPHQIVSLGIARTFQNIRLFGSMTVLENVMVGMHIHLKAGILGTLLSLPTARHEEELVQQDAYRLLEFVGLQDLLNEQAANLPYGAQRRLEIARALAAKPKVLLLDEPAAGMNPRETAELIGLIRRIQKETGMTIILIEHDMKLVMELSDHILVLDYGTKIAEGGPEDIRSHPKVIEAYLGKSAAQHETVRLEVIS</sequence>
<proteinExistence type="predicted"/>
<dbReference type="Proteomes" id="UP001597211">
    <property type="component" value="Unassembled WGS sequence"/>
</dbReference>
<keyword evidence="1" id="KW-0813">Transport</keyword>
<dbReference type="Pfam" id="PF12399">
    <property type="entry name" value="BCA_ABC_TP_C"/>
    <property type="match status" value="1"/>
</dbReference>
<protein>
    <submittedName>
        <fullName evidence="5">ABC transporter ATP-binding protein</fullName>
    </submittedName>
</protein>
<dbReference type="SUPFAM" id="SSF52540">
    <property type="entry name" value="P-loop containing nucleoside triphosphate hydrolases"/>
    <property type="match status" value="1"/>
</dbReference>
<comment type="caution">
    <text evidence="5">The sequence shown here is derived from an EMBL/GenBank/DDBJ whole genome shotgun (WGS) entry which is preliminary data.</text>
</comment>
<dbReference type="Pfam" id="PF00005">
    <property type="entry name" value="ABC_tran"/>
    <property type="match status" value="1"/>
</dbReference>
<evidence type="ECO:0000256" key="2">
    <source>
        <dbReference type="ARBA" id="ARBA00022741"/>
    </source>
</evidence>
<evidence type="ECO:0000313" key="5">
    <source>
        <dbReference type="EMBL" id="MFD1180318.1"/>
    </source>
</evidence>
<dbReference type="PANTHER" id="PTHR45772">
    <property type="entry name" value="CONSERVED COMPONENT OF ABC TRANSPORTER FOR NATURAL AMINO ACIDS-RELATED"/>
    <property type="match status" value="1"/>
</dbReference>
<dbReference type="SMART" id="SM00382">
    <property type="entry name" value="AAA"/>
    <property type="match status" value="1"/>
</dbReference>
<dbReference type="RefSeq" id="WP_240267479.1">
    <property type="nucleotide sequence ID" value="NZ_JAKSXN010000001.1"/>
</dbReference>
<keyword evidence="2" id="KW-0547">Nucleotide-binding</keyword>
<dbReference type="InterPro" id="IPR003439">
    <property type="entry name" value="ABC_transporter-like_ATP-bd"/>
</dbReference>
<feature type="domain" description="ABC transporter" evidence="4">
    <location>
        <begin position="4"/>
        <end position="252"/>
    </location>
</feature>
<dbReference type="GO" id="GO:0005524">
    <property type="term" value="F:ATP binding"/>
    <property type="evidence" value="ECO:0007669"/>
    <property type="project" value="UniProtKB-KW"/>
</dbReference>
<dbReference type="Gene3D" id="3.40.50.300">
    <property type="entry name" value="P-loop containing nucleotide triphosphate hydrolases"/>
    <property type="match status" value="1"/>
</dbReference>
<keyword evidence="3 5" id="KW-0067">ATP-binding</keyword>
<organism evidence="5 6">
    <name type="scientific">Paenibacillus timonensis</name>
    <dbReference type="NCBI Taxonomy" id="225915"/>
    <lineage>
        <taxon>Bacteria</taxon>
        <taxon>Bacillati</taxon>
        <taxon>Bacillota</taxon>
        <taxon>Bacilli</taxon>
        <taxon>Bacillales</taxon>
        <taxon>Paenibacillaceae</taxon>
        <taxon>Paenibacillus</taxon>
    </lineage>
</organism>
<evidence type="ECO:0000259" key="4">
    <source>
        <dbReference type="PROSITE" id="PS50893"/>
    </source>
</evidence>
<dbReference type="PROSITE" id="PS50893">
    <property type="entry name" value="ABC_TRANSPORTER_2"/>
    <property type="match status" value="1"/>
</dbReference>
<evidence type="ECO:0000256" key="1">
    <source>
        <dbReference type="ARBA" id="ARBA00022448"/>
    </source>
</evidence>
<gene>
    <name evidence="5" type="ORF">ACFQ2Z_03005</name>
</gene>
<dbReference type="CDD" id="cd03219">
    <property type="entry name" value="ABC_Mj1267_LivG_branched"/>
    <property type="match status" value="1"/>
</dbReference>
<dbReference type="InterPro" id="IPR032823">
    <property type="entry name" value="BCA_ABC_TP_C"/>
</dbReference>